<dbReference type="GO" id="GO:0016042">
    <property type="term" value="P:lipid catabolic process"/>
    <property type="evidence" value="ECO:0007669"/>
    <property type="project" value="InterPro"/>
</dbReference>
<protein>
    <recommendedName>
        <fullName evidence="4">Group XIIA secretory phospholipase A2</fullName>
    </recommendedName>
</protein>
<dbReference type="EMBL" id="VRMN01000004">
    <property type="protein sequence ID" value="KAA8494766.1"/>
    <property type="molecule type" value="Genomic_DNA"/>
</dbReference>
<evidence type="ECO:0000256" key="1">
    <source>
        <dbReference type="SAM" id="MobiDB-lite"/>
    </source>
</evidence>
<dbReference type="InterPro" id="IPR036444">
    <property type="entry name" value="PLipase_A2_dom_sf"/>
</dbReference>
<dbReference type="GO" id="GO:0005576">
    <property type="term" value="C:extracellular region"/>
    <property type="evidence" value="ECO:0007669"/>
    <property type="project" value="InterPro"/>
</dbReference>
<dbReference type="Gene3D" id="1.20.90.10">
    <property type="entry name" value="Phospholipase A2 domain"/>
    <property type="match status" value="1"/>
</dbReference>
<feature type="region of interest" description="Disordered" evidence="1">
    <location>
        <begin position="43"/>
        <end position="64"/>
    </location>
</feature>
<dbReference type="AlphaFoldDB" id="A0A5J4YTT3"/>
<dbReference type="OrthoDB" id="3935740at2759"/>
<gene>
    <name evidence="2" type="ORF">FVE85_3007</name>
</gene>
<comment type="caution">
    <text evidence="2">The sequence shown here is derived from an EMBL/GenBank/DDBJ whole genome shotgun (WGS) entry which is preliminary data.</text>
</comment>
<dbReference type="Pfam" id="PF06951">
    <property type="entry name" value="PLA2G12"/>
    <property type="match status" value="1"/>
</dbReference>
<dbReference type="GO" id="GO:0005509">
    <property type="term" value="F:calcium ion binding"/>
    <property type="evidence" value="ECO:0007669"/>
    <property type="project" value="InterPro"/>
</dbReference>
<evidence type="ECO:0000313" key="2">
    <source>
        <dbReference type="EMBL" id="KAA8494766.1"/>
    </source>
</evidence>
<accession>A0A5J4YTT3</accession>
<dbReference type="GO" id="GO:0006644">
    <property type="term" value="P:phospholipid metabolic process"/>
    <property type="evidence" value="ECO:0007669"/>
    <property type="project" value="InterPro"/>
</dbReference>
<sequence length="298" mass="33236">MHERVVIWEEERKKVMSRVHWAVLLIAVCALLMLSCGERVGAAHDEDPHKRAARMHGALRKDRPKPECVNLQQSRSPQISAAESRASKKARSEHQICPATAPFHAPKHLDDLPVGFFIANGCGPQGLEVKEPFGLWPCCNRHDACYSVCGSSLKYCETAFKLCMRDVCEMSHNAGRHDECKQQARAFADITGMFGGQFHAKASAEACACYKTKEEADEAHADFLRRLHMSYGNMALDNAVQLVDQQMLHKYAGKKPEQIFDTVLKYGTRFVKVGGSVPVDFTLQAGARFVHATTHNEL</sequence>
<dbReference type="InterPro" id="IPR010711">
    <property type="entry name" value="PLA2G12"/>
</dbReference>
<evidence type="ECO:0008006" key="4">
    <source>
        <dbReference type="Google" id="ProtNLM"/>
    </source>
</evidence>
<dbReference type="PANTHER" id="PTHR12824:SF8">
    <property type="entry name" value="GXIVSPLA2, ISOFORM A"/>
    <property type="match status" value="1"/>
</dbReference>
<dbReference type="GO" id="GO:0050482">
    <property type="term" value="P:arachidonate secretion"/>
    <property type="evidence" value="ECO:0007669"/>
    <property type="project" value="InterPro"/>
</dbReference>
<name>A0A5J4YTT3_PORPP</name>
<evidence type="ECO:0000313" key="3">
    <source>
        <dbReference type="Proteomes" id="UP000324585"/>
    </source>
</evidence>
<organism evidence="2 3">
    <name type="scientific">Porphyridium purpureum</name>
    <name type="common">Red alga</name>
    <name type="synonym">Porphyridium cruentum</name>
    <dbReference type="NCBI Taxonomy" id="35688"/>
    <lineage>
        <taxon>Eukaryota</taxon>
        <taxon>Rhodophyta</taxon>
        <taxon>Bangiophyceae</taxon>
        <taxon>Porphyridiales</taxon>
        <taxon>Porphyridiaceae</taxon>
        <taxon>Porphyridium</taxon>
    </lineage>
</organism>
<keyword evidence="3" id="KW-1185">Reference proteome</keyword>
<dbReference type="Proteomes" id="UP000324585">
    <property type="component" value="Unassembled WGS sequence"/>
</dbReference>
<dbReference type="SUPFAM" id="SSF48619">
    <property type="entry name" value="Phospholipase A2, PLA2"/>
    <property type="match status" value="1"/>
</dbReference>
<dbReference type="GO" id="GO:0004623">
    <property type="term" value="F:phospholipase A2 activity"/>
    <property type="evidence" value="ECO:0007669"/>
    <property type="project" value="InterPro"/>
</dbReference>
<reference evidence="3" key="1">
    <citation type="journal article" date="2019" name="Nat. Commun.">
        <title>Expansion of phycobilisome linker gene families in mesophilic red algae.</title>
        <authorList>
            <person name="Lee J."/>
            <person name="Kim D."/>
            <person name="Bhattacharya D."/>
            <person name="Yoon H.S."/>
        </authorList>
    </citation>
    <scope>NUCLEOTIDE SEQUENCE [LARGE SCALE GENOMIC DNA]</scope>
    <source>
        <strain evidence="3">CCMP 1328</strain>
    </source>
</reference>
<dbReference type="PANTHER" id="PTHR12824">
    <property type="entry name" value="GROUP XII SECRETORY PHOSPHOLIPASE A2 FAMILY MEMBER"/>
    <property type="match status" value="1"/>
</dbReference>
<proteinExistence type="predicted"/>